<protein>
    <recommendedName>
        <fullName evidence="6">Sucrose phosphatase-like domain-containing protein</fullName>
    </recommendedName>
</protein>
<dbReference type="AlphaFoldDB" id="A0A916YC58"/>
<reference evidence="7 8" key="1">
    <citation type="journal article" date="2014" name="Int. J. Syst. Evol. Microbiol.">
        <title>Complete genome sequence of Corynebacterium casei LMG S-19264T (=DSM 44701T), isolated from a smear-ripened cheese.</title>
        <authorList>
            <consortium name="US DOE Joint Genome Institute (JGI-PGF)"/>
            <person name="Walter F."/>
            <person name="Albersmeier A."/>
            <person name="Kalinowski J."/>
            <person name="Ruckert C."/>
        </authorList>
    </citation>
    <scope>NUCLEOTIDE SEQUENCE [LARGE SCALE GENOMIC DNA]</scope>
    <source>
        <strain evidence="7 8">CGMCC 1.15358</strain>
    </source>
</reference>
<dbReference type="SFLD" id="SFLDG01140">
    <property type="entry name" value="C2.B:_Phosphomannomutase_and_P"/>
    <property type="match status" value="1"/>
</dbReference>
<dbReference type="PANTHER" id="PTHR47267">
    <property type="match status" value="1"/>
</dbReference>
<dbReference type="SFLD" id="SFLDG01141">
    <property type="entry name" value="C2.B.1:_Sucrose_Phosphatase_Li"/>
    <property type="match status" value="1"/>
</dbReference>
<dbReference type="GO" id="GO:0046872">
    <property type="term" value="F:metal ion binding"/>
    <property type="evidence" value="ECO:0007669"/>
    <property type="project" value="UniProtKB-KW"/>
</dbReference>
<comment type="cofactor">
    <cofactor evidence="1">
        <name>Mg(2+)</name>
        <dbReference type="ChEBI" id="CHEBI:18420"/>
    </cofactor>
</comment>
<comment type="caution">
    <text evidence="7">The sequence shown here is derived from an EMBL/GenBank/DDBJ whole genome shotgun (WGS) entry which is preliminary data.</text>
</comment>
<evidence type="ECO:0000256" key="4">
    <source>
        <dbReference type="ARBA" id="ARBA00022842"/>
    </source>
</evidence>
<evidence type="ECO:0000259" key="6">
    <source>
        <dbReference type="Pfam" id="PF05116"/>
    </source>
</evidence>
<evidence type="ECO:0000313" key="8">
    <source>
        <dbReference type="Proteomes" id="UP000598997"/>
    </source>
</evidence>
<dbReference type="Pfam" id="PF05116">
    <property type="entry name" value="S6PP"/>
    <property type="match status" value="1"/>
</dbReference>
<dbReference type="PANTHER" id="PTHR47267:SF4">
    <property type="entry name" value="PYRIDOXAL PHOSPHATE PHOSPHATASE YIGL"/>
    <property type="match status" value="1"/>
</dbReference>
<evidence type="ECO:0000313" key="7">
    <source>
        <dbReference type="EMBL" id="GGD39568.1"/>
    </source>
</evidence>
<dbReference type="RefSeq" id="WP_216634379.1">
    <property type="nucleotide sequence ID" value="NZ_BMIO01000003.1"/>
</dbReference>
<accession>A0A916YC58</accession>
<evidence type="ECO:0000256" key="3">
    <source>
        <dbReference type="ARBA" id="ARBA00022801"/>
    </source>
</evidence>
<evidence type="ECO:0000256" key="2">
    <source>
        <dbReference type="ARBA" id="ARBA00022723"/>
    </source>
</evidence>
<dbReference type="Gene3D" id="3.40.50.1000">
    <property type="entry name" value="HAD superfamily/HAD-like"/>
    <property type="match status" value="1"/>
</dbReference>
<keyword evidence="8" id="KW-1185">Reference proteome</keyword>
<keyword evidence="4" id="KW-0460">Magnesium</keyword>
<organism evidence="7 8">
    <name type="scientific">Croceicoccus pelagius</name>
    <dbReference type="NCBI Taxonomy" id="1703341"/>
    <lineage>
        <taxon>Bacteria</taxon>
        <taxon>Pseudomonadati</taxon>
        <taxon>Pseudomonadota</taxon>
        <taxon>Alphaproteobacteria</taxon>
        <taxon>Sphingomonadales</taxon>
        <taxon>Erythrobacteraceae</taxon>
        <taxon>Croceicoccus</taxon>
    </lineage>
</organism>
<dbReference type="Proteomes" id="UP000598997">
    <property type="component" value="Unassembled WGS sequence"/>
</dbReference>
<dbReference type="InterPro" id="IPR006380">
    <property type="entry name" value="SPP-like_dom"/>
</dbReference>
<dbReference type="SUPFAM" id="SSF56784">
    <property type="entry name" value="HAD-like"/>
    <property type="match status" value="1"/>
</dbReference>
<proteinExistence type="inferred from homology"/>
<sequence length="256" mass="28217">MTTLADRNSPALNAQGYGLVLATDLDGTFLGGSEEERRILYEAIEVRDDVLLVFVTGRDRDFIRELIATPGMPTPRYIVGDVGTSVYDVAADFSPVHELEAEIVAKWDNANERVMEMLKDEPGIELQPTEFRHRVSYYYKPGELLQSTVRKIEEAGFDCITSADLYLDVLPKGIAKGPTLRRMVDALALPERKVLAAGDTMNDLSMLDCGLNAVAVGNSEDRLLAALPRAPHIYRATGHGCAGVLEAIHHFDLTER</sequence>
<dbReference type="EMBL" id="BMIO01000003">
    <property type="protein sequence ID" value="GGD39568.1"/>
    <property type="molecule type" value="Genomic_DNA"/>
</dbReference>
<dbReference type="InterPro" id="IPR006379">
    <property type="entry name" value="HAD-SF_hydro_IIB"/>
</dbReference>
<evidence type="ECO:0000256" key="1">
    <source>
        <dbReference type="ARBA" id="ARBA00001946"/>
    </source>
</evidence>
<dbReference type="SFLD" id="SFLDS00003">
    <property type="entry name" value="Haloacid_Dehalogenase"/>
    <property type="match status" value="1"/>
</dbReference>
<name>A0A916YC58_9SPHN</name>
<evidence type="ECO:0000256" key="5">
    <source>
        <dbReference type="ARBA" id="ARBA00034778"/>
    </source>
</evidence>
<keyword evidence="2" id="KW-0479">Metal-binding</keyword>
<gene>
    <name evidence="7" type="ORF">GCM10010989_12170</name>
</gene>
<dbReference type="InterPro" id="IPR023214">
    <property type="entry name" value="HAD_sf"/>
</dbReference>
<dbReference type="GO" id="GO:0016791">
    <property type="term" value="F:phosphatase activity"/>
    <property type="evidence" value="ECO:0007669"/>
    <property type="project" value="UniProtKB-ARBA"/>
</dbReference>
<dbReference type="Gene3D" id="3.90.1070.10">
    <property type="match status" value="1"/>
</dbReference>
<keyword evidence="3" id="KW-0378">Hydrolase</keyword>
<feature type="domain" description="Sucrose phosphatase-like" evidence="6">
    <location>
        <begin position="19"/>
        <end position="252"/>
    </location>
</feature>
<dbReference type="NCBIfam" id="TIGR01484">
    <property type="entry name" value="HAD-SF-IIB"/>
    <property type="match status" value="1"/>
</dbReference>
<comment type="similarity">
    <text evidence="5">Belongs to the HAD-like hydrolase superfamily. Cof family.</text>
</comment>
<dbReference type="InterPro" id="IPR036412">
    <property type="entry name" value="HAD-like_sf"/>
</dbReference>